<feature type="region of interest" description="Disordered" evidence="1">
    <location>
        <begin position="366"/>
        <end position="406"/>
    </location>
</feature>
<evidence type="ECO:0000313" key="2">
    <source>
        <dbReference type="EMBL" id="RKP05331.1"/>
    </source>
</evidence>
<feature type="compositionally biased region" description="Polar residues" evidence="1">
    <location>
        <begin position="382"/>
        <end position="394"/>
    </location>
</feature>
<sequence>MAMTDILSALGALFEALCGVKPPFLNANSESFTNKGIWMGKIVDANVLVMEAEVLYWWSSFKNLSHRTRNAAFAVATAGVFVISVLENDIDCSRSHIINMLQYLFNQHLMILGKWHKSLFLFVVVDYTGDKYLEDLYFALKDMVREAWDNLSKLEDLKECVMDDVFDCDFFNFPAESVAPDRLSTFAAGLRARCSSKRVFKPCYWKLVSVEQLIPHMKALRDTIGKNNQPACRPEDIWPCRNNSDHTDCFYNVNANHFCNKFSESVKWLQKSIGKEEVCERLAARILGCYHNEMSAFEATMLHHSGSNSIERDEFRKKCYETARSLFRTHEDWYIASAVACAGHTVGSPSTAQESAAAIGKTGDLGSIQEHQGADQPADTMPEQQSNVTPTPAQRPSRDADIVDAL</sequence>
<dbReference type="GO" id="GO:0003924">
    <property type="term" value="F:GTPase activity"/>
    <property type="evidence" value="ECO:0007669"/>
    <property type="project" value="TreeGrafter"/>
</dbReference>
<evidence type="ECO:0000256" key="1">
    <source>
        <dbReference type="SAM" id="MobiDB-lite"/>
    </source>
</evidence>
<name>A0A4P9XIZ1_9FUNG</name>
<reference evidence="3" key="1">
    <citation type="journal article" date="2018" name="Nat. Microbiol.">
        <title>Leveraging single-cell genomics to expand the fungal tree of life.</title>
        <authorList>
            <person name="Ahrendt S.R."/>
            <person name="Quandt C.A."/>
            <person name="Ciobanu D."/>
            <person name="Clum A."/>
            <person name="Salamov A."/>
            <person name="Andreopoulos B."/>
            <person name="Cheng J.F."/>
            <person name="Woyke T."/>
            <person name="Pelin A."/>
            <person name="Henrissat B."/>
            <person name="Reynolds N.K."/>
            <person name="Benny G.L."/>
            <person name="Smith M.E."/>
            <person name="James T.Y."/>
            <person name="Grigoriev I.V."/>
        </authorList>
    </citation>
    <scope>NUCLEOTIDE SEQUENCE [LARGE SCALE GENOMIC DNA]</scope>
    <source>
        <strain evidence="3">RSA 1356</strain>
    </source>
</reference>
<gene>
    <name evidence="2" type="ORF">THASP1DRAFT_32827</name>
</gene>
<protein>
    <submittedName>
        <fullName evidence="2">Root hair defective 3 GTP-binding protein-domain-containing protein</fullName>
    </submittedName>
</protein>
<feature type="compositionally biased region" description="Basic and acidic residues" evidence="1">
    <location>
        <begin position="396"/>
        <end position="406"/>
    </location>
</feature>
<dbReference type="GO" id="GO:0005783">
    <property type="term" value="C:endoplasmic reticulum"/>
    <property type="evidence" value="ECO:0007669"/>
    <property type="project" value="TreeGrafter"/>
</dbReference>
<dbReference type="PANTHER" id="PTHR45923">
    <property type="entry name" value="PROTEIN SEY1"/>
    <property type="match status" value="1"/>
</dbReference>
<dbReference type="EMBL" id="KZ993168">
    <property type="protein sequence ID" value="RKP05331.1"/>
    <property type="molecule type" value="Genomic_DNA"/>
</dbReference>
<dbReference type="InterPro" id="IPR008803">
    <property type="entry name" value="RHD3/Sey1"/>
</dbReference>
<keyword evidence="3" id="KW-1185">Reference proteome</keyword>
<dbReference type="Proteomes" id="UP000271241">
    <property type="component" value="Unassembled WGS sequence"/>
</dbReference>
<dbReference type="Pfam" id="PF05879">
    <property type="entry name" value="RHD3_GTPase"/>
    <property type="match status" value="1"/>
</dbReference>
<evidence type="ECO:0000313" key="3">
    <source>
        <dbReference type="Proteomes" id="UP000271241"/>
    </source>
</evidence>
<dbReference type="PANTHER" id="PTHR45923:SF2">
    <property type="entry name" value="PROTEIN SEY1"/>
    <property type="match status" value="1"/>
</dbReference>
<organism evidence="2 3">
    <name type="scientific">Thamnocephalis sphaerospora</name>
    <dbReference type="NCBI Taxonomy" id="78915"/>
    <lineage>
        <taxon>Eukaryota</taxon>
        <taxon>Fungi</taxon>
        <taxon>Fungi incertae sedis</taxon>
        <taxon>Zoopagomycota</taxon>
        <taxon>Zoopagomycotina</taxon>
        <taxon>Zoopagomycetes</taxon>
        <taxon>Zoopagales</taxon>
        <taxon>Sigmoideomycetaceae</taxon>
        <taxon>Thamnocephalis</taxon>
    </lineage>
</organism>
<dbReference type="AlphaFoldDB" id="A0A4P9XIZ1"/>
<accession>A0A4P9XIZ1</accession>
<proteinExistence type="predicted"/>
<dbReference type="GO" id="GO:0016320">
    <property type="term" value="P:endoplasmic reticulum membrane fusion"/>
    <property type="evidence" value="ECO:0007669"/>
    <property type="project" value="TreeGrafter"/>
</dbReference>